<reference evidence="2" key="1">
    <citation type="journal article" date="2014" name="Int. J. Syst. Evol. Microbiol.">
        <title>Complete genome sequence of Corynebacterium casei LMG S-19264T (=DSM 44701T), isolated from a smear-ripened cheese.</title>
        <authorList>
            <consortium name="US DOE Joint Genome Institute (JGI-PGF)"/>
            <person name="Walter F."/>
            <person name="Albersmeier A."/>
            <person name="Kalinowski J."/>
            <person name="Ruckert C."/>
        </authorList>
    </citation>
    <scope>NUCLEOTIDE SEQUENCE</scope>
    <source>
        <strain evidence="2">CGMCC 1.15533</strain>
    </source>
</reference>
<evidence type="ECO:0000313" key="2">
    <source>
        <dbReference type="EMBL" id="GGE24890.1"/>
    </source>
</evidence>
<evidence type="ECO:0000313" key="3">
    <source>
        <dbReference type="Proteomes" id="UP000660801"/>
    </source>
</evidence>
<dbReference type="GO" id="GO:0016758">
    <property type="term" value="F:hexosyltransferase activity"/>
    <property type="evidence" value="ECO:0007669"/>
    <property type="project" value="InterPro"/>
</dbReference>
<protein>
    <submittedName>
        <fullName evidence="2">Multidrug MFS transporter</fullName>
    </submittedName>
</protein>
<gene>
    <name evidence="2" type="primary">cpsG</name>
    <name evidence="2" type="ORF">GCM10011510_02470</name>
</gene>
<organism evidence="2 3">
    <name type="scientific">Streptococcus himalayensis</name>
    <dbReference type="NCBI Taxonomy" id="1888195"/>
    <lineage>
        <taxon>Bacteria</taxon>
        <taxon>Bacillati</taxon>
        <taxon>Bacillota</taxon>
        <taxon>Bacilli</taxon>
        <taxon>Lactobacillales</taxon>
        <taxon>Streptococcaceae</taxon>
        <taxon>Streptococcus</taxon>
    </lineage>
</organism>
<dbReference type="OrthoDB" id="9814973at2"/>
<comment type="caution">
    <text evidence="2">The sequence shown here is derived from an EMBL/GenBank/DDBJ whole genome shotgun (WGS) entry which is preliminary data.</text>
</comment>
<accession>A0A917EDE7</accession>
<dbReference type="Pfam" id="PF04101">
    <property type="entry name" value="Glyco_tran_28_C"/>
    <property type="match status" value="1"/>
</dbReference>
<reference evidence="2" key="2">
    <citation type="submission" date="2020-09" db="EMBL/GenBank/DDBJ databases">
        <authorList>
            <person name="Sun Q."/>
            <person name="Zhou Y."/>
        </authorList>
    </citation>
    <scope>NUCLEOTIDE SEQUENCE</scope>
    <source>
        <strain evidence="2">CGMCC 1.15533</strain>
    </source>
</reference>
<evidence type="ECO:0000259" key="1">
    <source>
        <dbReference type="Pfam" id="PF04101"/>
    </source>
</evidence>
<sequence>MIFVTVGTHEQPFNRLIEEVDRLKAEGLIEEEVFIQTGYSTYEPQYCNWKKLLSYDEMNRYIKEASIVITHGGPATFMGVVAEGKVPIVVPRLKQYGEHVNDHQLEFSLYVQRNYQNIVTVEQISQLKDCLTTHSQSTSKTVSNNKEFNNRFRMEIERLVNKL</sequence>
<dbReference type="RefSeq" id="WP_068989701.1">
    <property type="nucleotide sequence ID" value="NZ_BMJN01000002.1"/>
</dbReference>
<feature type="domain" description="Glycosyl transferase family 28 C-terminal" evidence="1">
    <location>
        <begin position="1"/>
        <end position="147"/>
    </location>
</feature>
<keyword evidence="3" id="KW-1185">Reference proteome</keyword>
<dbReference type="Gene3D" id="3.40.50.2000">
    <property type="entry name" value="Glycogen Phosphorylase B"/>
    <property type="match status" value="1"/>
</dbReference>
<dbReference type="EMBL" id="BMJN01000002">
    <property type="protein sequence ID" value="GGE24890.1"/>
    <property type="molecule type" value="Genomic_DNA"/>
</dbReference>
<dbReference type="Proteomes" id="UP000660801">
    <property type="component" value="Unassembled WGS sequence"/>
</dbReference>
<dbReference type="AlphaFoldDB" id="A0A917EDE7"/>
<proteinExistence type="predicted"/>
<dbReference type="InterPro" id="IPR007235">
    <property type="entry name" value="Glyco_trans_28_C"/>
</dbReference>
<name>A0A917EDE7_9STRE</name>